<dbReference type="InterPro" id="IPR051398">
    <property type="entry name" value="Polysacch_Deacetylase"/>
</dbReference>
<dbReference type="EMBL" id="VIAQ01000009">
    <property type="protein sequence ID" value="TQD27262.1"/>
    <property type="molecule type" value="Genomic_DNA"/>
</dbReference>
<evidence type="ECO:0000259" key="4">
    <source>
        <dbReference type="PROSITE" id="PS51677"/>
    </source>
</evidence>
<evidence type="ECO:0000313" key="6">
    <source>
        <dbReference type="Proteomes" id="UP000319335"/>
    </source>
</evidence>
<keyword evidence="2" id="KW-0732">Signal</keyword>
<evidence type="ECO:0000256" key="3">
    <source>
        <dbReference type="SAM" id="Phobius"/>
    </source>
</evidence>
<keyword evidence="3" id="KW-0812">Transmembrane</keyword>
<feature type="transmembrane region" description="Helical" evidence="3">
    <location>
        <begin position="20"/>
        <end position="40"/>
    </location>
</feature>
<keyword evidence="3" id="KW-1133">Transmembrane helix</keyword>
<comment type="caution">
    <text evidence="5">The sequence shown here is derived from an EMBL/GenBank/DDBJ whole genome shotgun (WGS) entry which is preliminary data.</text>
</comment>
<dbReference type="GO" id="GO:0005576">
    <property type="term" value="C:extracellular region"/>
    <property type="evidence" value="ECO:0007669"/>
    <property type="project" value="UniProtKB-SubCell"/>
</dbReference>
<accession>A0A7Z8KQM8</accession>
<dbReference type="InterPro" id="IPR011330">
    <property type="entry name" value="Glyco_hydro/deAcase_b/a-brl"/>
</dbReference>
<dbReference type="GO" id="GO:0005975">
    <property type="term" value="P:carbohydrate metabolic process"/>
    <property type="evidence" value="ECO:0007669"/>
    <property type="project" value="InterPro"/>
</dbReference>
<dbReference type="Gene3D" id="3.20.20.370">
    <property type="entry name" value="Glycoside hydrolase/deacetylase"/>
    <property type="match status" value="1"/>
</dbReference>
<dbReference type="PANTHER" id="PTHR34216:SF3">
    <property type="entry name" value="POLY-BETA-1,6-N-ACETYL-D-GLUCOSAMINE N-DEACETYLASE"/>
    <property type="match status" value="1"/>
</dbReference>
<dbReference type="PROSITE" id="PS51677">
    <property type="entry name" value="NODB"/>
    <property type="match status" value="1"/>
</dbReference>
<reference evidence="5 6" key="1">
    <citation type="submission" date="2019-06" db="EMBL/GenBank/DDBJ databases">
        <title>Draft genome sequence of Methanolobus vulcani B1d.</title>
        <authorList>
            <person name="Creighbaum A.J."/>
            <person name="Ticak T."/>
            <person name="Hariraju D."/>
            <person name="Arivett B.A."/>
            <person name="Ferguson D.J.Jr."/>
        </authorList>
    </citation>
    <scope>NUCLEOTIDE SEQUENCE [LARGE SCALE GENOMIC DNA]</scope>
    <source>
        <strain evidence="5 6">B1d</strain>
    </source>
</reference>
<evidence type="ECO:0000256" key="1">
    <source>
        <dbReference type="ARBA" id="ARBA00004613"/>
    </source>
</evidence>
<organism evidence="5 6">
    <name type="scientific">Methanolobus vulcani</name>
    <dbReference type="NCBI Taxonomy" id="38026"/>
    <lineage>
        <taxon>Archaea</taxon>
        <taxon>Methanobacteriati</taxon>
        <taxon>Methanobacteriota</taxon>
        <taxon>Stenosarchaea group</taxon>
        <taxon>Methanomicrobia</taxon>
        <taxon>Methanosarcinales</taxon>
        <taxon>Methanosarcinaceae</taxon>
        <taxon>Methanolobus</taxon>
    </lineage>
</organism>
<dbReference type="Pfam" id="PF01522">
    <property type="entry name" value="Polysacc_deac_1"/>
    <property type="match status" value="1"/>
</dbReference>
<dbReference type="InterPro" id="IPR002509">
    <property type="entry name" value="NODB_dom"/>
</dbReference>
<dbReference type="AlphaFoldDB" id="A0A7Z8KQM8"/>
<comment type="subcellular location">
    <subcellularLocation>
        <location evidence="1">Secreted</location>
    </subcellularLocation>
</comment>
<sequence>MLSNNSSIMHDKSLVNKSFTSHLLEIMAVICDYLGFTYFFRIIATFRRNKVAILMYHRVTNLSLLDNDNIVLPDVFEKQIQYLVRHYNVITFNEVVDFVSGKLQNIPRNSVILTFDDGYEDCYSIVYPILKKYNIPCTFFLSTDYIESNDFFWWDKISLMINKTKGDYYFSEFGQIPLNTQHEKIRAKYLLLNALKNMSNRDKEKVIKKLEQVLNFNTDDYSPCCLSRQEIKIMSQNGMDFGSHTCSHSLLTRIPLNEVDVEVSHSKKTIEDIIGKNVILFSYPGGTINDYNDSIKKSLYKNGYFLAVSTIYGLAKIYNNVNIYELPRLPVYYQTNFSLFKLQLTGIIDKLFMLRKLVKR</sequence>
<keyword evidence="3" id="KW-0472">Membrane</keyword>
<dbReference type="SUPFAM" id="SSF88713">
    <property type="entry name" value="Glycoside hydrolase/deacetylase"/>
    <property type="match status" value="1"/>
</dbReference>
<dbReference type="CDD" id="cd10918">
    <property type="entry name" value="CE4_NodB_like_5s_6s"/>
    <property type="match status" value="1"/>
</dbReference>
<dbReference type="GO" id="GO:0016810">
    <property type="term" value="F:hydrolase activity, acting on carbon-nitrogen (but not peptide) bonds"/>
    <property type="evidence" value="ECO:0007669"/>
    <property type="project" value="InterPro"/>
</dbReference>
<name>A0A7Z8KQM8_9EURY</name>
<proteinExistence type="predicted"/>
<evidence type="ECO:0000313" key="5">
    <source>
        <dbReference type="EMBL" id="TQD27262.1"/>
    </source>
</evidence>
<dbReference type="PANTHER" id="PTHR34216">
    <property type="match status" value="1"/>
</dbReference>
<dbReference type="Proteomes" id="UP000319335">
    <property type="component" value="Unassembled WGS sequence"/>
</dbReference>
<evidence type="ECO:0000256" key="2">
    <source>
        <dbReference type="ARBA" id="ARBA00022729"/>
    </source>
</evidence>
<gene>
    <name evidence="5" type="ORF">FKV42_03285</name>
</gene>
<keyword evidence="6" id="KW-1185">Reference proteome</keyword>
<protein>
    <submittedName>
        <fullName evidence="5">Polysaccharide deacetylase family protein</fullName>
    </submittedName>
</protein>
<feature type="domain" description="NodB homology" evidence="4">
    <location>
        <begin position="109"/>
        <end position="360"/>
    </location>
</feature>